<feature type="domain" description="Indole-3-glycerol phosphate synthase" evidence="10">
    <location>
        <begin position="3"/>
        <end position="255"/>
    </location>
</feature>
<dbReference type="InterPro" id="IPR045186">
    <property type="entry name" value="Indole-3-glycerol_P_synth"/>
</dbReference>
<comment type="catalytic activity">
    <reaction evidence="1 9">
        <text>1-(2-carboxyphenylamino)-1-deoxy-D-ribulose 5-phosphate + H(+) = (1S,2R)-1-C-(indol-3-yl)glycerol 3-phosphate + CO2 + H2O</text>
        <dbReference type="Rhea" id="RHEA:23476"/>
        <dbReference type="ChEBI" id="CHEBI:15377"/>
        <dbReference type="ChEBI" id="CHEBI:15378"/>
        <dbReference type="ChEBI" id="CHEBI:16526"/>
        <dbReference type="ChEBI" id="CHEBI:58613"/>
        <dbReference type="ChEBI" id="CHEBI:58866"/>
        <dbReference type="EC" id="4.1.1.48"/>
    </reaction>
</comment>
<proteinExistence type="inferred from homology"/>
<dbReference type="InterPro" id="IPR013798">
    <property type="entry name" value="Indole-3-glycerol_P_synth_dom"/>
</dbReference>
<dbReference type="SUPFAM" id="SSF51366">
    <property type="entry name" value="Ribulose-phoshate binding barrel"/>
    <property type="match status" value="1"/>
</dbReference>
<reference evidence="12" key="1">
    <citation type="submission" date="2016-10" db="EMBL/GenBank/DDBJ databases">
        <authorList>
            <person name="Varghese N."/>
            <person name="Submissions S."/>
        </authorList>
    </citation>
    <scope>NUCLEOTIDE SEQUENCE [LARGE SCALE GENOMIC DNA]</scope>
    <source>
        <strain evidence="12">DSM 45789</strain>
    </source>
</reference>
<dbReference type="EC" id="4.1.1.48" evidence="9"/>
<organism evidence="11 12">
    <name type="scientific">Marininema halotolerans</name>
    <dbReference type="NCBI Taxonomy" id="1155944"/>
    <lineage>
        <taxon>Bacteria</taxon>
        <taxon>Bacillati</taxon>
        <taxon>Bacillota</taxon>
        <taxon>Bacilli</taxon>
        <taxon>Bacillales</taxon>
        <taxon>Thermoactinomycetaceae</taxon>
        <taxon>Marininema</taxon>
    </lineage>
</organism>
<dbReference type="PANTHER" id="PTHR22854:SF2">
    <property type="entry name" value="INDOLE-3-GLYCEROL-PHOSPHATE SYNTHASE"/>
    <property type="match status" value="1"/>
</dbReference>
<dbReference type="InterPro" id="IPR001468">
    <property type="entry name" value="Indole-3-GlycerolPSynthase_CS"/>
</dbReference>
<dbReference type="CDD" id="cd00331">
    <property type="entry name" value="IGPS"/>
    <property type="match status" value="1"/>
</dbReference>
<comment type="pathway">
    <text evidence="2 9">Amino-acid biosynthesis; L-tryptophan biosynthesis; L-tryptophan from chorismate: step 4/5.</text>
</comment>
<dbReference type="PANTHER" id="PTHR22854">
    <property type="entry name" value="TRYPTOPHAN BIOSYNTHESIS PROTEIN"/>
    <property type="match status" value="1"/>
</dbReference>
<evidence type="ECO:0000256" key="4">
    <source>
        <dbReference type="ARBA" id="ARBA00022605"/>
    </source>
</evidence>
<sequence length="262" mass="28552">MFLETIIDVKRQEIVELEKRLSGKEIEPKNEELPSCRSLATAMTNKGNPPALIAEVKPASPSKGVIREKVDPVATAMAYEKGGASAVSVLTDRSFFKADPENLRKVKPVVGIPVLRKDFIIDRLQVVESRYLGADAILLIAAILSEEACCFLTEEAHRLGMEVLLEVHDETELPRALKAKPDLLGINNRNLSTFTTDLAVTERIRPLIPGTIPVIGESGIHSQADYQRLAAAGVDGVLVGEYLMKQSSPEIGVRNLLMGGVF</sequence>
<dbReference type="InterPro" id="IPR011060">
    <property type="entry name" value="RibuloseP-bd_barrel"/>
</dbReference>
<dbReference type="RefSeq" id="WP_091838642.1">
    <property type="nucleotide sequence ID" value="NZ_FPAA01000012.1"/>
</dbReference>
<dbReference type="AlphaFoldDB" id="A0A1I6TZD8"/>
<name>A0A1I6TZD8_9BACL</name>
<dbReference type="Proteomes" id="UP000198660">
    <property type="component" value="Unassembled WGS sequence"/>
</dbReference>
<evidence type="ECO:0000256" key="7">
    <source>
        <dbReference type="ARBA" id="ARBA00023141"/>
    </source>
</evidence>
<evidence type="ECO:0000256" key="9">
    <source>
        <dbReference type="HAMAP-Rule" id="MF_00134"/>
    </source>
</evidence>
<dbReference type="PROSITE" id="PS00614">
    <property type="entry name" value="IGPS"/>
    <property type="match status" value="1"/>
</dbReference>
<keyword evidence="8 9" id="KW-0456">Lyase</keyword>
<evidence type="ECO:0000256" key="1">
    <source>
        <dbReference type="ARBA" id="ARBA00001633"/>
    </source>
</evidence>
<evidence type="ECO:0000259" key="10">
    <source>
        <dbReference type="Pfam" id="PF00218"/>
    </source>
</evidence>
<evidence type="ECO:0000313" key="12">
    <source>
        <dbReference type="Proteomes" id="UP000198660"/>
    </source>
</evidence>
<keyword evidence="12" id="KW-1185">Reference proteome</keyword>
<dbReference type="GO" id="GO:0004425">
    <property type="term" value="F:indole-3-glycerol-phosphate synthase activity"/>
    <property type="evidence" value="ECO:0007669"/>
    <property type="project" value="UniProtKB-UniRule"/>
</dbReference>
<dbReference type="EMBL" id="FPAA01000012">
    <property type="protein sequence ID" value="SFS94556.1"/>
    <property type="molecule type" value="Genomic_DNA"/>
</dbReference>
<dbReference type="NCBIfam" id="NF001377">
    <property type="entry name" value="PRK00278.2-4"/>
    <property type="match status" value="1"/>
</dbReference>
<dbReference type="GO" id="GO:0004640">
    <property type="term" value="F:phosphoribosylanthranilate isomerase activity"/>
    <property type="evidence" value="ECO:0007669"/>
    <property type="project" value="TreeGrafter"/>
</dbReference>
<dbReference type="FunFam" id="3.20.20.70:FF:000024">
    <property type="entry name" value="Indole-3-glycerol phosphate synthase"/>
    <property type="match status" value="1"/>
</dbReference>
<keyword evidence="5 9" id="KW-0210">Decarboxylase</keyword>
<evidence type="ECO:0000313" key="11">
    <source>
        <dbReference type="EMBL" id="SFS94556.1"/>
    </source>
</evidence>
<dbReference type="GO" id="GO:0000162">
    <property type="term" value="P:L-tryptophan biosynthetic process"/>
    <property type="evidence" value="ECO:0007669"/>
    <property type="project" value="UniProtKB-UniRule"/>
</dbReference>
<protein>
    <recommendedName>
        <fullName evidence="9">Indole-3-glycerol phosphate synthase</fullName>
        <shortName evidence="9">IGPS</shortName>
        <ecNumber evidence="9">4.1.1.48</ecNumber>
    </recommendedName>
</protein>
<evidence type="ECO:0000256" key="6">
    <source>
        <dbReference type="ARBA" id="ARBA00022822"/>
    </source>
</evidence>
<keyword evidence="6 9" id="KW-0822">Tryptophan biosynthesis</keyword>
<dbReference type="UniPathway" id="UPA00035">
    <property type="reaction ID" value="UER00043"/>
</dbReference>
<evidence type="ECO:0000256" key="3">
    <source>
        <dbReference type="ARBA" id="ARBA00008737"/>
    </source>
</evidence>
<evidence type="ECO:0000256" key="5">
    <source>
        <dbReference type="ARBA" id="ARBA00022793"/>
    </source>
</evidence>
<gene>
    <name evidence="9" type="primary">trpC</name>
    <name evidence="11" type="ORF">SAMN05444972_11246</name>
</gene>
<dbReference type="Gene3D" id="3.20.20.70">
    <property type="entry name" value="Aldolase class I"/>
    <property type="match status" value="1"/>
</dbReference>
<evidence type="ECO:0000256" key="2">
    <source>
        <dbReference type="ARBA" id="ARBA00004696"/>
    </source>
</evidence>
<evidence type="ECO:0000256" key="8">
    <source>
        <dbReference type="ARBA" id="ARBA00023239"/>
    </source>
</evidence>
<comment type="similarity">
    <text evidence="3 9">Belongs to the TrpC family.</text>
</comment>
<dbReference type="InterPro" id="IPR013785">
    <property type="entry name" value="Aldolase_TIM"/>
</dbReference>
<keyword evidence="7 9" id="KW-0057">Aromatic amino acid biosynthesis</keyword>
<accession>A0A1I6TZD8</accession>
<dbReference type="HAMAP" id="MF_00134_B">
    <property type="entry name" value="IGPS_B"/>
    <property type="match status" value="1"/>
</dbReference>
<dbReference type="OrthoDB" id="9804217at2"/>
<keyword evidence="4 9" id="KW-0028">Amino-acid biosynthesis</keyword>
<dbReference type="Pfam" id="PF00218">
    <property type="entry name" value="IGPS"/>
    <property type="match status" value="1"/>
</dbReference>